<dbReference type="EMBL" id="SDMP01000020">
    <property type="protein sequence ID" value="RYQ83901.1"/>
    <property type="molecule type" value="Genomic_DNA"/>
</dbReference>
<protein>
    <recommendedName>
        <fullName evidence="4">Ubiquitin-like protease family profile domain-containing protein</fullName>
    </recommendedName>
</protein>
<proteinExistence type="predicted"/>
<sequence length="220" mass="26744">MFIPYLDLKKLASHPFIFAPTCYRKHWWIWMVDVKNKKFHVLNPYHKKCLSEIKMKLNIFVISFFCFLYKFLGFCLCIIGSSRCNQGYVISRMRDNLSEKRLIKLNRHMSTLRANKRVYLMKWIEIIKPESIKKGKYVRDNWMQGYVISRMRDNLSGKRMIKLNRHMSTLRANKRVYLMKWIEIIKPESIKKGKYVRDNWMQVEVDHFIVEYTSLILLMK</sequence>
<dbReference type="Proteomes" id="UP000289738">
    <property type="component" value="Chromosome B10"/>
</dbReference>
<comment type="caution">
    <text evidence="2">The sequence shown here is derived from an EMBL/GenBank/DDBJ whole genome shotgun (WGS) entry which is preliminary data.</text>
</comment>
<dbReference type="AlphaFoldDB" id="A0A444X2J4"/>
<evidence type="ECO:0000256" key="1">
    <source>
        <dbReference type="SAM" id="Phobius"/>
    </source>
</evidence>
<keyword evidence="1" id="KW-0812">Transmembrane</keyword>
<organism evidence="2 3">
    <name type="scientific">Arachis hypogaea</name>
    <name type="common">Peanut</name>
    <dbReference type="NCBI Taxonomy" id="3818"/>
    <lineage>
        <taxon>Eukaryota</taxon>
        <taxon>Viridiplantae</taxon>
        <taxon>Streptophyta</taxon>
        <taxon>Embryophyta</taxon>
        <taxon>Tracheophyta</taxon>
        <taxon>Spermatophyta</taxon>
        <taxon>Magnoliopsida</taxon>
        <taxon>eudicotyledons</taxon>
        <taxon>Gunneridae</taxon>
        <taxon>Pentapetalae</taxon>
        <taxon>rosids</taxon>
        <taxon>fabids</taxon>
        <taxon>Fabales</taxon>
        <taxon>Fabaceae</taxon>
        <taxon>Papilionoideae</taxon>
        <taxon>50 kb inversion clade</taxon>
        <taxon>dalbergioids sensu lato</taxon>
        <taxon>Dalbergieae</taxon>
        <taxon>Pterocarpus clade</taxon>
        <taxon>Arachis</taxon>
    </lineage>
</organism>
<feature type="transmembrane region" description="Helical" evidence="1">
    <location>
        <begin position="57"/>
        <end position="81"/>
    </location>
</feature>
<evidence type="ECO:0000313" key="2">
    <source>
        <dbReference type="EMBL" id="RYQ83901.1"/>
    </source>
</evidence>
<accession>A0A444X2J4</accession>
<evidence type="ECO:0008006" key="4">
    <source>
        <dbReference type="Google" id="ProtNLM"/>
    </source>
</evidence>
<name>A0A444X2J4_ARAHY</name>
<evidence type="ECO:0000313" key="3">
    <source>
        <dbReference type="Proteomes" id="UP000289738"/>
    </source>
</evidence>
<keyword evidence="1" id="KW-1133">Transmembrane helix</keyword>
<keyword evidence="1" id="KW-0472">Membrane</keyword>
<gene>
    <name evidence="2" type="ORF">Ahy_B10g102782</name>
</gene>
<reference evidence="2 3" key="1">
    <citation type="submission" date="2019-01" db="EMBL/GenBank/DDBJ databases">
        <title>Sequencing of cultivated peanut Arachis hypogaea provides insights into genome evolution and oil improvement.</title>
        <authorList>
            <person name="Chen X."/>
        </authorList>
    </citation>
    <scope>NUCLEOTIDE SEQUENCE [LARGE SCALE GENOMIC DNA]</scope>
    <source>
        <strain evidence="3">cv. Fuhuasheng</strain>
        <tissue evidence="2">Leaves</tissue>
    </source>
</reference>
<keyword evidence="3" id="KW-1185">Reference proteome</keyword>